<dbReference type="eggNOG" id="ENOG502QRG5">
    <property type="taxonomic scope" value="Eukaryota"/>
</dbReference>
<feature type="compositionally biased region" description="Basic and acidic residues" evidence="4">
    <location>
        <begin position="226"/>
        <end position="246"/>
    </location>
</feature>
<feature type="coiled-coil region" evidence="3">
    <location>
        <begin position="300"/>
        <end position="327"/>
    </location>
</feature>
<dbReference type="SMART" id="SM00784">
    <property type="entry name" value="SPT2"/>
    <property type="match status" value="1"/>
</dbReference>
<dbReference type="RefSeq" id="XP_003673320.1">
    <property type="nucleotide sequence ID" value="XM_003673272.1"/>
</dbReference>
<organism evidence="5 6">
    <name type="scientific">Naumovozyma castellii</name>
    <name type="common">Yeast</name>
    <name type="synonym">Saccharomyces castellii</name>
    <dbReference type="NCBI Taxonomy" id="27288"/>
    <lineage>
        <taxon>Eukaryota</taxon>
        <taxon>Fungi</taxon>
        <taxon>Dikarya</taxon>
        <taxon>Ascomycota</taxon>
        <taxon>Saccharomycotina</taxon>
        <taxon>Saccharomycetes</taxon>
        <taxon>Saccharomycetales</taxon>
        <taxon>Saccharomycetaceae</taxon>
        <taxon>Naumovozyma</taxon>
    </lineage>
</organism>
<dbReference type="InterPro" id="IPR013256">
    <property type="entry name" value="Chromatin_SPT2"/>
</dbReference>
<reference key="2">
    <citation type="submission" date="2011-08" db="EMBL/GenBank/DDBJ databases">
        <title>Genome sequence of Naumovozyma castellii.</title>
        <authorList>
            <person name="Gordon J.L."/>
            <person name="Armisen D."/>
            <person name="Proux-Wera E."/>
            <person name="OhEigeartaigh S.S."/>
            <person name="Byrne K.P."/>
            <person name="Wolfe K.H."/>
        </authorList>
    </citation>
    <scope>NUCLEOTIDE SEQUENCE</scope>
    <source>
        <strain>Type strain:CBS 4309</strain>
    </source>
</reference>
<reference evidence="6" key="1">
    <citation type="journal article" date="2011" name="Proc. Natl. Acad. Sci. U.S.A.">
        <title>Evolutionary erosion of yeast sex chromosomes by mating-type switching accidents.</title>
        <authorList>
            <person name="Gordon J.L."/>
            <person name="Armisen D."/>
            <person name="Proux-Wera E."/>
            <person name="Oheigeartaigh S.S."/>
            <person name="Byrne K.P."/>
            <person name="Wolfe K.H."/>
        </authorList>
    </citation>
    <scope>NUCLEOTIDE SEQUENCE [LARGE SCALE GENOMIC DNA]</scope>
    <source>
        <strain evidence="6">ATCC 76901 / BCRC 22586 / CBS 4309 / NBRC 1992 / NRRL Y-12630</strain>
    </source>
</reference>
<feature type="compositionally biased region" description="Basic residues" evidence="4">
    <location>
        <begin position="73"/>
        <end position="88"/>
    </location>
</feature>
<dbReference type="EMBL" id="HE576752">
    <property type="protein sequence ID" value="CCC66931.1"/>
    <property type="molecule type" value="Genomic_DNA"/>
</dbReference>
<feature type="compositionally biased region" description="Acidic residues" evidence="4">
    <location>
        <begin position="247"/>
        <end position="256"/>
    </location>
</feature>
<dbReference type="STRING" id="1064592.G0V641"/>
<dbReference type="PANTHER" id="PTHR22691">
    <property type="entry name" value="YEAST SPT2-RELATED"/>
    <property type="match status" value="1"/>
</dbReference>
<evidence type="ECO:0000313" key="5">
    <source>
        <dbReference type="EMBL" id="CCC66931.1"/>
    </source>
</evidence>
<dbReference type="GO" id="GO:0140713">
    <property type="term" value="F:histone chaperone activity"/>
    <property type="evidence" value="ECO:0007669"/>
    <property type="project" value="EnsemblFungi"/>
</dbReference>
<dbReference type="KEGG" id="ncs:NCAS_0A03730"/>
<keyword evidence="6" id="KW-1185">Reference proteome</keyword>
<dbReference type="GO" id="GO:0006334">
    <property type="term" value="P:nucleosome assembly"/>
    <property type="evidence" value="ECO:0007669"/>
    <property type="project" value="TreeGrafter"/>
</dbReference>
<feature type="compositionally biased region" description="Basic and acidic residues" evidence="4">
    <location>
        <begin position="147"/>
        <end position="157"/>
    </location>
</feature>
<evidence type="ECO:0000313" key="6">
    <source>
        <dbReference type="Proteomes" id="UP000001640"/>
    </source>
</evidence>
<dbReference type="InParanoid" id="G0V641"/>
<name>G0V641_NAUCA</name>
<dbReference type="GO" id="GO:0005829">
    <property type="term" value="C:cytosol"/>
    <property type="evidence" value="ECO:0007669"/>
    <property type="project" value="EnsemblFungi"/>
</dbReference>
<dbReference type="OMA" id="IWAMFNR"/>
<feature type="region of interest" description="Disordered" evidence="4">
    <location>
        <begin position="61"/>
        <end position="256"/>
    </location>
</feature>
<feature type="compositionally biased region" description="Low complexity" evidence="4">
    <location>
        <begin position="11"/>
        <end position="22"/>
    </location>
</feature>
<sequence>MSFLSKLSQLKKASTTNTSMKNTSKESIPRKKSIEEDIPSLLPTNYIRDEDPAVRRLKELRRKEQIKNGEFAKKHKKTNPSTTTKRKSKKDDDNLAADGYSRFKKKLGSTHTRPTPVRTLTRKMEPIKKISFDELMKQAENNASSKESSEGISKKESPSASRPHLHKPGFRSARDRNRVSKPVKHQTTLPRKKMSLSPIRNRPGSRDATPIKISLPVAQPNQRLKQRLESKRQRPSGRDRYGRPEYDYDDEDDMDDFIEDDEEDSEVHRRMKLHRDDPGYDRDEIWAMFNKGRKRSEYAYDEEEDDMEANEMEILEEEERAEEMARLEDKREAAWLKKHEEEKRRKLKK</sequence>
<dbReference type="Proteomes" id="UP000001640">
    <property type="component" value="Chromosome 1"/>
</dbReference>
<protein>
    <recommendedName>
        <fullName evidence="7">SPT2 chromatin protein</fullName>
    </recommendedName>
</protein>
<evidence type="ECO:0000256" key="2">
    <source>
        <dbReference type="ARBA" id="ARBA00023054"/>
    </source>
</evidence>
<feature type="compositionally biased region" description="Basic and acidic residues" evidence="4">
    <location>
        <begin position="23"/>
        <end position="35"/>
    </location>
</feature>
<feature type="compositionally biased region" description="Basic and acidic residues" evidence="4">
    <location>
        <begin position="122"/>
        <end position="137"/>
    </location>
</feature>
<accession>G0V641</accession>
<dbReference type="GO" id="GO:0000217">
    <property type="term" value="F:DNA secondary structure binding"/>
    <property type="evidence" value="ECO:0007669"/>
    <property type="project" value="EnsemblFungi"/>
</dbReference>
<dbReference type="GO" id="GO:0031507">
    <property type="term" value="P:heterochromatin formation"/>
    <property type="evidence" value="ECO:0007669"/>
    <property type="project" value="EnsemblFungi"/>
</dbReference>
<keyword evidence="2 3" id="KW-0175">Coiled coil</keyword>
<dbReference type="FunCoup" id="G0V641">
    <property type="interactions" value="513"/>
</dbReference>
<gene>
    <name evidence="5" type="primary">NCAS0A03730</name>
    <name evidence="5" type="ordered locus">NCAS_0A03730</name>
</gene>
<feature type="compositionally biased region" description="Basic residues" evidence="4">
    <location>
        <begin position="179"/>
        <end position="194"/>
    </location>
</feature>
<dbReference type="OrthoDB" id="4035998at2759"/>
<dbReference type="PANTHER" id="PTHR22691:SF8">
    <property type="entry name" value="PROTEIN SPT2 HOMOLOG"/>
    <property type="match status" value="1"/>
</dbReference>
<evidence type="ECO:0008006" key="7">
    <source>
        <dbReference type="Google" id="ProtNLM"/>
    </source>
</evidence>
<dbReference type="GO" id="GO:0140673">
    <property type="term" value="P:transcription elongation-coupled chromatin remodeling"/>
    <property type="evidence" value="ECO:0007669"/>
    <property type="project" value="EnsemblFungi"/>
</dbReference>
<dbReference type="GeneID" id="96900418"/>
<dbReference type="GO" id="GO:0006360">
    <property type="term" value="P:transcription by RNA polymerase I"/>
    <property type="evidence" value="ECO:0007669"/>
    <property type="project" value="TreeGrafter"/>
</dbReference>
<evidence type="ECO:0000256" key="3">
    <source>
        <dbReference type="SAM" id="Coils"/>
    </source>
</evidence>
<dbReference type="GO" id="GO:0042393">
    <property type="term" value="F:histone binding"/>
    <property type="evidence" value="ECO:0007669"/>
    <property type="project" value="EnsemblFungi"/>
</dbReference>
<evidence type="ECO:0000256" key="4">
    <source>
        <dbReference type="SAM" id="MobiDB-lite"/>
    </source>
</evidence>
<dbReference type="Pfam" id="PF08243">
    <property type="entry name" value="SPT2"/>
    <property type="match status" value="1"/>
</dbReference>
<feature type="compositionally biased region" description="Basic and acidic residues" evidence="4">
    <location>
        <begin position="61"/>
        <end position="72"/>
    </location>
</feature>
<dbReference type="HOGENOM" id="CLU_069667_0_0_1"/>
<dbReference type="AlphaFoldDB" id="G0V641"/>
<dbReference type="GO" id="GO:0005730">
    <property type="term" value="C:nucleolus"/>
    <property type="evidence" value="ECO:0007669"/>
    <property type="project" value="TreeGrafter"/>
</dbReference>
<dbReference type="GO" id="GO:0000122">
    <property type="term" value="P:negative regulation of transcription by RNA polymerase II"/>
    <property type="evidence" value="ECO:0007669"/>
    <property type="project" value="EnsemblFungi"/>
</dbReference>
<evidence type="ECO:0000256" key="1">
    <source>
        <dbReference type="ARBA" id="ARBA00006461"/>
    </source>
</evidence>
<feature type="region of interest" description="Disordered" evidence="4">
    <location>
        <begin position="1"/>
        <end position="37"/>
    </location>
</feature>
<comment type="similarity">
    <text evidence="1">Belongs to the SPT2 family.</text>
</comment>
<proteinExistence type="inferred from homology"/>